<dbReference type="RefSeq" id="WP_155065460.1">
    <property type="nucleotide sequence ID" value="NZ_WMIF01000025.1"/>
</dbReference>
<proteinExistence type="inferred from homology"/>
<keyword evidence="5 7" id="KW-0813">Transport</keyword>
<dbReference type="InterPro" id="IPR024370">
    <property type="entry name" value="PBP_domain"/>
</dbReference>
<comment type="function">
    <text evidence="1 7">Part of the ABC transporter complex PstSACB involved in phosphate import.</text>
</comment>
<evidence type="ECO:0000256" key="3">
    <source>
        <dbReference type="ARBA" id="ARBA00011529"/>
    </source>
</evidence>
<dbReference type="PANTHER" id="PTHR42996">
    <property type="entry name" value="PHOSPHATE-BINDING PROTEIN PSTS"/>
    <property type="match status" value="1"/>
</dbReference>
<dbReference type="SUPFAM" id="SSF53850">
    <property type="entry name" value="Periplasmic binding protein-like II"/>
    <property type="match status" value="1"/>
</dbReference>
<feature type="domain" description="PBP" evidence="9">
    <location>
        <begin position="95"/>
        <end position="329"/>
    </location>
</feature>
<dbReference type="InterPro" id="IPR050962">
    <property type="entry name" value="Phosphate-bind_PstS"/>
</dbReference>
<dbReference type="CDD" id="cd13565">
    <property type="entry name" value="PBP2_PstS"/>
    <property type="match status" value="1"/>
</dbReference>
<accession>A0A844H833</accession>
<dbReference type="Gene3D" id="3.40.190.10">
    <property type="entry name" value="Periplasmic binding protein-like II"/>
    <property type="match status" value="2"/>
</dbReference>
<evidence type="ECO:0000256" key="1">
    <source>
        <dbReference type="ARBA" id="ARBA00002841"/>
    </source>
</evidence>
<evidence type="ECO:0000256" key="6">
    <source>
        <dbReference type="ARBA" id="ARBA00022592"/>
    </source>
</evidence>
<gene>
    <name evidence="10" type="ORF">GL279_15110</name>
</gene>
<dbReference type="EMBL" id="WMIF01000025">
    <property type="protein sequence ID" value="MTH35934.1"/>
    <property type="molecule type" value="Genomic_DNA"/>
</dbReference>
<keyword evidence="6 7" id="KW-0592">Phosphate transport</keyword>
<evidence type="ECO:0000313" key="10">
    <source>
        <dbReference type="EMBL" id="MTH35934.1"/>
    </source>
</evidence>
<comment type="caution">
    <text evidence="10">The sequence shown here is derived from an EMBL/GenBank/DDBJ whole genome shotgun (WGS) entry which is preliminary data.</text>
</comment>
<dbReference type="Proteomes" id="UP000442533">
    <property type="component" value="Unassembled WGS sequence"/>
</dbReference>
<dbReference type="PANTHER" id="PTHR42996:SF1">
    <property type="entry name" value="PHOSPHATE-BINDING PROTEIN PSTS"/>
    <property type="match status" value="1"/>
</dbReference>
<dbReference type="Pfam" id="PF12849">
    <property type="entry name" value="PBP_like_2"/>
    <property type="match status" value="1"/>
</dbReference>
<evidence type="ECO:0000313" key="11">
    <source>
        <dbReference type="Proteomes" id="UP000442533"/>
    </source>
</evidence>
<keyword evidence="8" id="KW-0472">Membrane</keyword>
<dbReference type="PIRSF" id="PIRSF002756">
    <property type="entry name" value="PstS"/>
    <property type="match status" value="1"/>
</dbReference>
<comment type="similarity">
    <text evidence="2 7">Belongs to the PstS family.</text>
</comment>
<evidence type="ECO:0000256" key="8">
    <source>
        <dbReference type="SAM" id="Phobius"/>
    </source>
</evidence>
<dbReference type="AlphaFoldDB" id="A0A844H833"/>
<keyword evidence="8" id="KW-0812">Transmembrane</keyword>
<keyword evidence="8" id="KW-1133">Transmembrane helix</keyword>
<feature type="transmembrane region" description="Helical" evidence="8">
    <location>
        <begin position="21"/>
        <end position="40"/>
    </location>
</feature>
<reference evidence="10 11" key="1">
    <citation type="submission" date="2019-11" db="EMBL/GenBank/DDBJ databases">
        <authorList>
            <person name="Dong K."/>
        </authorList>
    </citation>
    <scope>NUCLEOTIDE SEQUENCE [LARGE SCALE GENOMIC DNA]</scope>
    <source>
        <strain evidence="10 11">JCM 17370</strain>
    </source>
</reference>
<dbReference type="GO" id="GO:0043190">
    <property type="term" value="C:ATP-binding cassette (ABC) transporter complex"/>
    <property type="evidence" value="ECO:0007669"/>
    <property type="project" value="InterPro"/>
</dbReference>
<organism evidence="10 11">
    <name type="scientific">Paracoccus limosus</name>
    <dbReference type="NCBI Taxonomy" id="913252"/>
    <lineage>
        <taxon>Bacteria</taxon>
        <taxon>Pseudomonadati</taxon>
        <taxon>Pseudomonadota</taxon>
        <taxon>Alphaproteobacteria</taxon>
        <taxon>Rhodobacterales</taxon>
        <taxon>Paracoccaceae</taxon>
        <taxon>Paracoccus</taxon>
    </lineage>
</organism>
<keyword evidence="11" id="KW-1185">Reference proteome</keyword>
<protein>
    <recommendedName>
        <fullName evidence="4 7">Phosphate-binding protein PstS</fullName>
    </recommendedName>
</protein>
<dbReference type="GO" id="GO:0042301">
    <property type="term" value="F:phosphate ion binding"/>
    <property type="evidence" value="ECO:0007669"/>
    <property type="project" value="InterPro"/>
</dbReference>
<name>A0A844H833_9RHOB</name>
<sequence length="363" mass="37648">MRATDSDGFTVIGKPWSLGRRIAAAAVAFVGIGFLVFAVAGSNPEGRLAGAGSTLANPILQRVSTSYQGYLAADRIDMTRQEGQSGDWTGGASALDYDPVGSVGGLMRLGDPAVTFAVTEVPLAPDELSAQGKVQFPLILGAAAPVANLDLAGADLVLDAKVLATIYRGEITNWSDPAIAALNPAVTLPDQPISVRHRRDGSGTTWTFTGYLAQAANWTGGQAAQVAWPVGEGAEGSRGLIEAVKATPGAIGYAEVGQARRAGLAVIRLIDGAGNVVTPSPASIRAAAGPATGQQGAPGWPMTATVYVVMRKSDPQNDRALAFFRYFYAEAGRQADALGYVPLPVEVVTEIEAHWALTFNKQS</sequence>
<evidence type="ECO:0000256" key="5">
    <source>
        <dbReference type="ARBA" id="ARBA00022448"/>
    </source>
</evidence>
<dbReference type="OrthoDB" id="9801510at2"/>
<dbReference type="GO" id="GO:0035435">
    <property type="term" value="P:phosphate ion transmembrane transport"/>
    <property type="evidence" value="ECO:0007669"/>
    <property type="project" value="InterPro"/>
</dbReference>
<evidence type="ECO:0000256" key="2">
    <source>
        <dbReference type="ARBA" id="ARBA00008725"/>
    </source>
</evidence>
<evidence type="ECO:0000259" key="9">
    <source>
        <dbReference type="Pfam" id="PF12849"/>
    </source>
</evidence>
<dbReference type="InterPro" id="IPR005673">
    <property type="entry name" value="ABC_phos-bd_PstS"/>
</dbReference>
<evidence type="ECO:0000256" key="4">
    <source>
        <dbReference type="ARBA" id="ARBA00021889"/>
    </source>
</evidence>
<evidence type="ECO:0000256" key="7">
    <source>
        <dbReference type="PIRNR" id="PIRNR002756"/>
    </source>
</evidence>
<comment type="subunit">
    <text evidence="3 7">The complex is composed of two ATP-binding proteins (PstB), two transmembrane proteins (PstC and PstA) and a solute-binding protein (PstS).</text>
</comment>